<accession>A0A1C1C9L1</accession>
<gene>
    <name evidence="2" type="ORF">CLCR_06212</name>
</gene>
<dbReference type="Pfam" id="PF04031">
    <property type="entry name" value="Las1"/>
    <property type="match status" value="1"/>
</dbReference>
<dbReference type="VEuPathDB" id="FungiDB:CLCR_06212"/>
<keyword evidence="3" id="KW-1185">Reference proteome</keyword>
<dbReference type="OrthoDB" id="515692at2759"/>
<organism evidence="2 3">
    <name type="scientific">Cladophialophora carrionii</name>
    <dbReference type="NCBI Taxonomy" id="86049"/>
    <lineage>
        <taxon>Eukaryota</taxon>
        <taxon>Fungi</taxon>
        <taxon>Dikarya</taxon>
        <taxon>Ascomycota</taxon>
        <taxon>Pezizomycotina</taxon>
        <taxon>Eurotiomycetes</taxon>
        <taxon>Chaetothyriomycetidae</taxon>
        <taxon>Chaetothyriales</taxon>
        <taxon>Herpotrichiellaceae</taxon>
        <taxon>Cladophialophora</taxon>
    </lineage>
</organism>
<proteinExistence type="predicted"/>
<dbReference type="GO" id="GO:0000460">
    <property type="term" value="P:maturation of 5.8S rRNA"/>
    <property type="evidence" value="ECO:0007669"/>
    <property type="project" value="TreeGrafter"/>
</dbReference>
<name>A0A1C1C9L1_9EURO</name>
<dbReference type="GO" id="GO:0030687">
    <property type="term" value="C:preribosome, large subunit precursor"/>
    <property type="evidence" value="ECO:0007669"/>
    <property type="project" value="TreeGrafter"/>
</dbReference>
<dbReference type="Proteomes" id="UP000094526">
    <property type="component" value="Unassembled WGS sequence"/>
</dbReference>
<dbReference type="VEuPathDB" id="FungiDB:G647_07826"/>
<protein>
    <submittedName>
        <fullName evidence="2">Uncharacterized protein</fullName>
    </submittedName>
</protein>
<dbReference type="EMBL" id="LGRB01000020">
    <property type="protein sequence ID" value="OCT45167.1"/>
    <property type="molecule type" value="Genomic_DNA"/>
</dbReference>
<evidence type="ECO:0000256" key="1">
    <source>
        <dbReference type="SAM" id="MobiDB-lite"/>
    </source>
</evidence>
<sequence length="270" mass="30246">MVLQFPPWRHQSYLALVRDWFFPNHTKQDVFSATVSDLSQDLRQRAVDKVNLWMFKAGQLPPAMEATASLTEALLHDEARRWSSAPFISESAMQSIYAMAFARFVNAFVDRDVARSHIAGMAKEDSVVESEEEVTTVSGKGERSMYAHAATIGMPQKFVDIRHQVSHGDIPSVPLLKKMTEQALEWLWERWWVKHASGNPERALRELEERQRVSREARDWAIGTSAVPFEDGPSSGTSQDVLMEGGLDAASSVAAGATARKRKSTVIEDT</sequence>
<dbReference type="PANTHER" id="PTHR15002:SF0">
    <property type="entry name" value="RIBOSOMAL BIOGENESIS PROTEIN LAS1L"/>
    <property type="match status" value="1"/>
</dbReference>
<dbReference type="PANTHER" id="PTHR15002">
    <property type="entry name" value="RIBOSOMAL BIOGENESIS PROTEIN LAS1L"/>
    <property type="match status" value="1"/>
</dbReference>
<dbReference type="GO" id="GO:0004519">
    <property type="term" value="F:endonuclease activity"/>
    <property type="evidence" value="ECO:0007669"/>
    <property type="project" value="InterPro"/>
</dbReference>
<dbReference type="STRING" id="86049.A0A1C1C9L1"/>
<reference evidence="3" key="1">
    <citation type="submission" date="2015-07" db="EMBL/GenBank/DDBJ databases">
        <authorList>
            <person name="Teixeira M.M."/>
            <person name="Souza R.C."/>
            <person name="Almeida L.G."/>
            <person name="Vicente V.A."/>
            <person name="de Hoog S."/>
            <person name="Bocca A.L."/>
            <person name="de Almeida S.R."/>
            <person name="Vasconcelos A.T."/>
            <person name="Felipe M.S."/>
        </authorList>
    </citation>
    <scope>NUCLEOTIDE SEQUENCE [LARGE SCALE GENOMIC DNA]</scope>
    <source>
        <strain evidence="3">KSF</strain>
    </source>
</reference>
<feature type="region of interest" description="Disordered" evidence="1">
    <location>
        <begin position="224"/>
        <end position="244"/>
    </location>
</feature>
<evidence type="ECO:0000313" key="3">
    <source>
        <dbReference type="Proteomes" id="UP000094526"/>
    </source>
</evidence>
<comment type="caution">
    <text evidence="2">The sequence shown here is derived from an EMBL/GenBank/DDBJ whole genome shotgun (WGS) entry which is preliminary data.</text>
</comment>
<dbReference type="GO" id="GO:0090730">
    <property type="term" value="C:Las1 complex"/>
    <property type="evidence" value="ECO:0007669"/>
    <property type="project" value="InterPro"/>
</dbReference>
<evidence type="ECO:0000313" key="2">
    <source>
        <dbReference type="EMBL" id="OCT45167.1"/>
    </source>
</evidence>
<dbReference type="eggNOG" id="KOG2425">
    <property type="taxonomic scope" value="Eukaryota"/>
</dbReference>
<dbReference type="AlphaFoldDB" id="A0A1C1C9L1"/>
<dbReference type="GO" id="GO:0000470">
    <property type="term" value="P:maturation of LSU-rRNA"/>
    <property type="evidence" value="ECO:0007669"/>
    <property type="project" value="TreeGrafter"/>
</dbReference>
<dbReference type="InterPro" id="IPR007174">
    <property type="entry name" value="Las1"/>
</dbReference>